<sequence>MTARNPEGFQSYCIECRRLEKGVQSQTHMNGRTCSSLV</sequence>
<comment type="caution">
    <text evidence="1">The sequence shown here is derived from an EMBL/GenBank/DDBJ whole genome shotgun (WGS) entry which is preliminary data.</text>
</comment>
<name>L8JF02_9GAMM</name>
<gene>
    <name evidence="1" type="ORF">C942_04496</name>
</gene>
<dbReference type="PATRIC" id="fig|1056511.3.peg.1325"/>
<protein>
    <submittedName>
        <fullName evidence="1">Uncharacterized protein</fullName>
    </submittedName>
</protein>
<dbReference type="EMBL" id="AMZO01000006">
    <property type="protein sequence ID" value="ELR66798.1"/>
    <property type="molecule type" value="Genomic_DNA"/>
</dbReference>
<reference evidence="1 2" key="1">
    <citation type="submission" date="2012-12" db="EMBL/GenBank/DDBJ databases">
        <title>Genome Assembly of Photobacterium sp. AK15.</title>
        <authorList>
            <person name="Khatri I."/>
            <person name="Vaidya B."/>
            <person name="Srinivas T.N.R."/>
            <person name="Subramanian S."/>
            <person name="Pinnaka A."/>
        </authorList>
    </citation>
    <scope>NUCLEOTIDE SEQUENCE [LARGE SCALE GENOMIC DNA]</scope>
    <source>
        <strain evidence="1 2">AK15</strain>
    </source>
</reference>
<evidence type="ECO:0000313" key="2">
    <source>
        <dbReference type="Proteomes" id="UP000011134"/>
    </source>
</evidence>
<keyword evidence="2" id="KW-1185">Reference proteome</keyword>
<proteinExistence type="predicted"/>
<dbReference type="Proteomes" id="UP000011134">
    <property type="component" value="Unassembled WGS sequence"/>
</dbReference>
<dbReference type="AlphaFoldDB" id="L8JF02"/>
<accession>L8JF02</accession>
<organism evidence="1 2">
    <name type="scientific">Photobacterium marinum</name>
    <dbReference type="NCBI Taxonomy" id="1056511"/>
    <lineage>
        <taxon>Bacteria</taxon>
        <taxon>Pseudomonadati</taxon>
        <taxon>Pseudomonadota</taxon>
        <taxon>Gammaproteobacteria</taxon>
        <taxon>Vibrionales</taxon>
        <taxon>Vibrionaceae</taxon>
        <taxon>Photobacterium</taxon>
    </lineage>
</organism>
<evidence type="ECO:0000313" key="1">
    <source>
        <dbReference type="EMBL" id="ELR66798.1"/>
    </source>
</evidence>